<dbReference type="InterPro" id="IPR000086">
    <property type="entry name" value="NUDIX_hydrolase_dom"/>
</dbReference>
<keyword evidence="2" id="KW-0378">Hydrolase</keyword>
<dbReference type="PROSITE" id="PS00893">
    <property type="entry name" value="NUDIX_BOX"/>
    <property type="match status" value="1"/>
</dbReference>
<dbReference type="InterPro" id="IPR015797">
    <property type="entry name" value="NUDIX_hydrolase-like_dom_sf"/>
</dbReference>
<dbReference type="GO" id="GO:0016787">
    <property type="term" value="F:hydrolase activity"/>
    <property type="evidence" value="ECO:0007669"/>
    <property type="project" value="UniProtKB-KW"/>
</dbReference>
<protein>
    <recommendedName>
        <fullName evidence="3">Nudix hydrolase domain-containing protein</fullName>
    </recommendedName>
</protein>
<dbReference type="InterPro" id="IPR020084">
    <property type="entry name" value="NUDIX_hydrolase_CS"/>
</dbReference>
<name>A0A2P1PNS1_9GAMM</name>
<evidence type="ECO:0000256" key="1">
    <source>
        <dbReference type="ARBA" id="ARBA00001946"/>
    </source>
</evidence>
<evidence type="ECO:0000259" key="3">
    <source>
        <dbReference type="PROSITE" id="PS51462"/>
    </source>
</evidence>
<evidence type="ECO:0000313" key="5">
    <source>
        <dbReference type="Proteomes" id="UP000241074"/>
    </source>
</evidence>
<dbReference type="CDD" id="cd03424">
    <property type="entry name" value="NUDIX_ADPRase_Nudt5_UGPPase_Nudt14"/>
    <property type="match status" value="1"/>
</dbReference>
<dbReference type="EMBL" id="CP027860">
    <property type="protein sequence ID" value="AVP96488.1"/>
    <property type="molecule type" value="Genomic_DNA"/>
</dbReference>
<organism evidence="4 5">
    <name type="scientific">Ahniella affigens</name>
    <dbReference type="NCBI Taxonomy" id="2021234"/>
    <lineage>
        <taxon>Bacteria</taxon>
        <taxon>Pseudomonadati</taxon>
        <taxon>Pseudomonadota</taxon>
        <taxon>Gammaproteobacteria</taxon>
        <taxon>Lysobacterales</taxon>
        <taxon>Rhodanobacteraceae</taxon>
        <taxon>Ahniella</taxon>
    </lineage>
</organism>
<dbReference type="SUPFAM" id="SSF55811">
    <property type="entry name" value="Nudix"/>
    <property type="match status" value="1"/>
</dbReference>
<sequence>MQYSRPVSRQPIPSNAQKVHSGKLFDVFVWEQQLFDGSVTSFEKIQRPDTSYIIPITNTGNLILAKQVQPSSAPSVGLIGGRVEPGEDPEVAARRELSEEAGLVAEGVVLWQSFQFLPKIDWAIYIFLTRGFRTLPSAKPDPGECISLLEVSFEEFIELVSKEEFGDLEVALKVLRLAHDPKSLAQMKFDFLGSTAGE</sequence>
<dbReference type="PROSITE" id="PS51462">
    <property type="entry name" value="NUDIX"/>
    <property type="match status" value="1"/>
</dbReference>
<accession>A0A2P1PNS1</accession>
<dbReference type="RefSeq" id="WP_106890417.1">
    <property type="nucleotide sequence ID" value="NZ_CP027860.1"/>
</dbReference>
<dbReference type="Proteomes" id="UP000241074">
    <property type="component" value="Chromosome"/>
</dbReference>
<dbReference type="AlphaFoldDB" id="A0A2P1PNS1"/>
<proteinExistence type="predicted"/>
<dbReference type="Gene3D" id="3.90.79.10">
    <property type="entry name" value="Nucleoside Triphosphate Pyrophosphohydrolase"/>
    <property type="match status" value="1"/>
</dbReference>
<comment type="cofactor">
    <cofactor evidence="1">
        <name>Mg(2+)</name>
        <dbReference type="ChEBI" id="CHEBI:18420"/>
    </cofactor>
</comment>
<dbReference type="OrthoDB" id="7066556at2"/>
<evidence type="ECO:0000313" key="4">
    <source>
        <dbReference type="EMBL" id="AVP96488.1"/>
    </source>
</evidence>
<dbReference type="Pfam" id="PF00293">
    <property type="entry name" value="NUDIX"/>
    <property type="match status" value="1"/>
</dbReference>
<gene>
    <name evidence="4" type="ORF">C7S18_04430</name>
</gene>
<dbReference type="KEGG" id="xba:C7S18_04430"/>
<reference evidence="4 5" key="1">
    <citation type="submission" date="2018-03" db="EMBL/GenBank/DDBJ databases">
        <title>Ahniella affigens gen. nov., sp. nov., a gammaproteobacterium isolated from sandy soil near a stream.</title>
        <authorList>
            <person name="Ko Y."/>
            <person name="Kim J.-H."/>
        </authorList>
    </citation>
    <scope>NUCLEOTIDE SEQUENCE [LARGE SCALE GENOMIC DNA]</scope>
    <source>
        <strain evidence="4 5">D13</strain>
    </source>
</reference>
<reference evidence="4 5" key="2">
    <citation type="submission" date="2018-03" db="EMBL/GenBank/DDBJ databases">
        <authorList>
            <person name="Keele B.F."/>
        </authorList>
    </citation>
    <scope>NUCLEOTIDE SEQUENCE [LARGE SCALE GENOMIC DNA]</scope>
    <source>
        <strain evidence="4 5">D13</strain>
    </source>
</reference>
<keyword evidence="5" id="KW-1185">Reference proteome</keyword>
<evidence type="ECO:0000256" key="2">
    <source>
        <dbReference type="ARBA" id="ARBA00022801"/>
    </source>
</evidence>
<feature type="domain" description="Nudix hydrolase" evidence="3">
    <location>
        <begin position="46"/>
        <end position="173"/>
    </location>
</feature>